<reference evidence="1" key="1">
    <citation type="submission" date="2018-05" db="EMBL/GenBank/DDBJ databases">
        <authorList>
            <person name="Lanie J.A."/>
            <person name="Ng W.-L."/>
            <person name="Kazmierczak K.M."/>
            <person name="Andrzejewski T.M."/>
            <person name="Davidsen T.M."/>
            <person name="Wayne K.J."/>
            <person name="Tettelin H."/>
            <person name="Glass J.I."/>
            <person name="Rusch D."/>
            <person name="Podicherti R."/>
            <person name="Tsui H.-C.T."/>
            <person name="Winkler M.E."/>
        </authorList>
    </citation>
    <scope>NUCLEOTIDE SEQUENCE</scope>
</reference>
<evidence type="ECO:0008006" key="2">
    <source>
        <dbReference type="Google" id="ProtNLM"/>
    </source>
</evidence>
<accession>A0A381X446</accession>
<evidence type="ECO:0000313" key="1">
    <source>
        <dbReference type="EMBL" id="SVA59539.1"/>
    </source>
</evidence>
<name>A0A381X446_9ZZZZ</name>
<dbReference type="AlphaFoldDB" id="A0A381X446"/>
<proteinExistence type="predicted"/>
<dbReference type="EMBL" id="UINC01013850">
    <property type="protein sequence ID" value="SVA59539.1"/>
    <property type="molecule type" value="Genomic_DNA"/>
</dbReference>
<gene>
    <name evidence="1" type="ORF">METZ01_LOCUS112393</name>
</gene>
<dbReference type="Gene3D" id="2.40.160.60">
    <property type="entry name" value="Outer membrane protein transport protein (OMPP1/FadL/TodX)"/>
    <property type="match status" value="1"/>
</dbReference>
<protein>
    <recommendedName>
        <fullName evidence="2">DUF5723 domain-containing protein</fullName>
    </recommendedName>
</protein>
<sequence>MNGYGIGNFQSWQSPSQGGMVSLGLTPSFQNGVSLSNPSTWQQLKYTHLSISYYGLASNLKEMNVKNGFSTLQSGQLIIPIKQSSALGIAIHPYTYQQVALLDTIYPDMLAFGDTLDLMRGYYQAGGIIALDLSVALTLFEGNRIGATFQLLFGSTRQHEKLLLNQVPITETSRMSYSGLNIDFFIKRSFSKNLDIYFQLGIPVEPLDVVYTDFYPFDDTNKNTYHDYTYGLLNPGYDFPHPQDTPNAKQVRIKNIYQPASLAIGLSRLLSERFQLSLEMKTSKDFADYPIDLPMILNHRINIKQVASIGCIWLPNNLSVLMSDKFTIRSGLNFKKYIMDGWDSVQKVKIQNVDPITEFGGAIGFGFKFKAVGNQVDISYYYGIRHHPSTLRHDFGDERVQQLQVGISLADLWFVKRRQR</sequence>
<organism evidence="1">
    <name type="scientific">marine metagenome</name>
    <dbReference type="NCBI Taxonomy" id="408172"/>
    <lineage>
        <taxon>unclassified sequences</taxon>
        <taxon>metagenomes</taxon>
        <taxon>ecological metagenomes</taxon>
    </lineage>
</organism>